<reference evidence="1 2" key="1">
    <citation type="submission" date="2016-03" db="EMBL/GenBank/DDBJ databases">
        <authorList>
            <person name="Heylen K."/>
            <person name="De Vos P."/>
            <person name="Vekeman B."/>
        </authorList>
    </citation>
    <scope>NUCLEOTIDE SEQUENCE [LARGE SCALE GENOMIC DNA]</scope>
    <source>
        <strain evidence="1 2">R-49807</strain>
    </source>
</reference>
<name>A0A291IFI4_9GAMM</name>
<organism evidence="1 2">
    <name type="scientific">Methylomonas koyamae</name>
    <dbReference type="NCBI Taxonomy" id="702114"/>
    <lineage>
        <taxon>Bacteria</taxon>
        <taxon>Pseudomonadati</taxon>
        <taxon>Pseudomonadota</taxon>
        <taxon>Gammaproteobacteria</taxon>
        <taxon>Methylococcales</taxon>
        <taxon>Methylococcaceae</taxon>
        <taxon>Methylomonas</taxon>
    </lineage>
</organism>
<dbReference type="RefSeq" id="WP_064025463.1">
    <property type="nucleotide sequence ID" value="NZ_CP023669.1"/>
</dbReference>
<evidence type="ECO:0000313" key="1">
    <source>
        <dbReference type="EMBL" id="OAI28538.1"/>
    </source>
</evidence>
<accession>A0A291IFI4</accession>
<proteinExistence type="predicted"/>
<dbReference type="EMBL" id="LUUL01000055">
    <property type="protein sequence ID" value="OAI28538.1"/>
    <property type="molecule type" value="Genomic_DNA"/>
</dbReference>
<evidence type="ECO:0000313" key="2">
    <source>
        <dbReference type="Proteomes" id="UP000077734"/>
    </source>
</evidence>
<gene>
    <name evidence="1" type="ORF">A1356_06665</name>
</gene>
<dbReference type="AlphaFoldDB" id="A0A291IFI4"/>
<dbReference type="KEGG" id="mko:MKLM6_0655"/>
<sequence length="242" mass="27452">MGLLDIFTGRNQEIIYSVKNEKPIRLSAEQFGFACVNWAIVAEKELTRTLKLYGKVRTKPDAIAKIYHYPEPIKIHGIASFIAVYCSYSVIRLGVPTKFFDSISRGIYRAIMGEESPLKNYINDSVFLENLINKTSQLTAIFLLAGGDENKPHDDPMVSGTMEVSNNLVMALMDEYLNHDFDEFAPYVTPKTQSLLDGTFISPAILASQKYNDNELIFNSFYKIANRFVKTSDESRMLIFVE</sequence>
<keyword evidence="2" id="KW-1185">Reference proteome</keyword>
<dbReference type="Proteomes" id="UP000077734">
    <property type="component" value="Unassembled WGS sequence"/>
</dbReference>
<comment type="caution">
    <text evidence="1">The sequence shown here is derived from an EMBL/GenBank/DDBJ whole genome shotgun (WGS) entry which is preliminary data.</text>
</comment>
<protein>
    <submittedName>
        <fullName evidence="1">Uncharacterized protein</fullName>
    </submittedName>
</protein>